<dbReference type="InterPro" id="IPR005135">
    <property type="entry name" value="Endo/exonuclease/phosphatase"/>
</dbReference>
<dbReference type="PANTHER" id="PTHR47027">
    <property type="entry name" value="REVERSE TRANSCRIPTASE DOMAIN-CONTAINING PROTEIN"/>
    <property type="match status" value="1"/>
</dbReference>
<dbReference type="CDD" id="cd09076">
    <property type="entry name" value="L1-EN"/>
    <property type="match status" value="1"/>
</dbReference>
<dbReference type="InterPro" id="IPR000477">
    <property type="entry name" value="RT_dom"/>
</dbReference>
<reference evidence="3" key="1">
    <citation type="submission" date="2021-05" db="EMBL/GenBank/DDBJ databases">
        <authorList>
            <person name="Alioto T."/>
            <person name="Alioto T."/>
            <person name="Gomez Garrido J."/>
        </authorList>
    </citation>
    <scope>NUCLEOTIDE SEQUENCE</scope>
</reference>
<name>A0A8D8W153_9HEMI</name>
<dbReference type="InterPro" id="IPR043128">
    <property type="entry name" value="Rev_trsase/Diguanyl_cyclase"/>
</dbReference>
<dbReference type="InterPro" id="IPR036691">
    <property type="entry name" value="Endo/exonu/phosph_ase_sf"/>
</dbReference>
<feature type="domain" description="Reverse transcriptase" evidence="2">
    <location>
        <begin position="489"/>
        <end position="760"/>
    </location>
</feature>
<dbReference type="Gene3D" id="3.60.10.10">
    <property type="entry name" value="Endonuclease/exonuclease/phosphatase"/>
    <property type="match status" value="1"/>
</dbReference>
<evidence type="ECO:0000256" key="1">
    <source>
        <dbReference type="SAM" id="Coils"/>
    </source>
</evidence>
<dbReference type="InterPro" id="IPR043502">
    <property type="entry name" value="DNA/RNA_pol_sf"/>
</dbReference>
<dbReference type="Pfam" id="PF00078">
    <property type="entry name" value="RVT_1"/>
    <property type="match status" value="1"/>
</dbReference>
<evidence type="ECO:0000313" key="3">
    <source>
        <dbReference type="EMBL" id="CAG6641074.1"/>
    </source>
</evidence>
<evidence type="ECO:0000259" key="2">
    <source>
        <dbReference type="PROSITE" id="PS50878"/>
    </source>
</evidence>
<dbReference type="Gene3D" id="3.30.70.270">
    <property type="match status" value="1"/>
</dbReference>
<keyword evidence="1" id="KW-0175">Coiled coil</keyword>
<dbReference type="GO" id="GO:0003824">
    <property type="term" value="F:catalytic activity"/>
    <property type="evidence" value="ECO:0007669"/>
    <property type="project" value="InterPro"/>
</dbReference>
<organism evidence="3">
    <name type="scientific">Cacopsylla melanoneura</name>
    <dbReference type="NCBI Taxonomy" id="428564"/>
    <lineage>
        <taxon>Eukaryota</taxon>
        <taxon>Metazoa</taxon>
        <taxon>Ecdysozoa</taxon>
        <taxon>Arthropoda</taxon>
        <taxon>Hexapoda</taxon>
        <taxon>Insecta</taxon>
        <taxon>Pterygota</taxon>
        <taxon>Neoptera</taxon>
        <taxon>Paraneoptera</taxon>
        <taxon>Hemiptera</taxon>
        <taxon>Sternorrhyncha</taxon>
        <taxon>Psylloidea</taxon>
        <taxon>Psyllidae</taxon>
        <taxon>Psyllinae</taxon>
        <taxon>Cacopsylla</taxon>
    </lineage>
</organism>
<proteinExistence type="predicted"/>
<dbReference type="PROSITE" id="PS50878">
    <property type="entry name" value="RT_POL"/>
    <property type="match status" value="1"/>
</dbReference>
<dbReference type="SUPFAM" id="SSF56672">
    <property type="entry name" value="DNA/RNA polymerases"/>
    <property type="match status" value="1"/>
</dbReference>
<accession>A0A8D8W153</accession>
<dbReference type="SUPFAM" id="SSF56219">
    <property type="entry name" value="DNase I-like"/>
    <property type="match status" value="1"/>
</dbReference>
<dbReference type="EMBL" id="HBUF01115401">
    <property type="protein sequence ID" value="CAG6641074.1"/>
    <property type="molecule type" value="Transcribed_RNA"/>
</dbReference>
<dbReference type="AlphaFoldDB" id="A0A8D8W153"/>
<dbReference type="GO" id="GO:0071897">
    <property type="term" value="P:DNA biosynthetic process"/>
    <property type="evidence" value="ECO:0007669"/>
    <property type="project" value="UniProtKB-ARBA"/>
</dbReference>
<sequence>MIELGKSHSIIQQMERLGVKILGISESHWKGSGKKLIPDTTFYYSGSPESDGVNYHGVAIAVDKTINNNVKHFLPLSNRVCLLQLNAQGRHINIIQAYAPTMDKDDEEVEEFYRDIAAAMRLTKSIDVTIVLGDFNAKVGEGSQTEVMGCFGLGERNERGDRLLLFCQENKMILTNTLYKQPKRRLYTWISPQDKPERIIRNQIDYIMINQRYRNTVKSAKTYPGAYIGSDHSILIADVQIKLKKLVQPKSRTQIDVRKLQDLSVKGTVFQELNENLDTISMQHDAGQVEENWLTIKSALLGPCNKHLKRTKAKREKDWMTEQILRLMEVRQELRDRNADKTKLKELNNKIRYECRQAKEQWLKEKCEEIEHLQTLHDAHNMHKKIRELTGSKKQTTHYLLNECGDIIVETDKQVKLWEKYIEQLFDDDRVNVEDIETPTGPEILKDEISYVINNMKKRKAAGPDELPGDVLQLIEEKHLDKLAHLFNQVYTSGILPVDWLKSTFITLPKKQNAKKCEDHRTISLMSHVLKVLLKVIHKRINKKLEENISETQFGFRNGFGTREALFAYNVLAQRCLDVNKNVYVCFIDYNKAFDKVRHNRLINILKEENIDTRDIQIIKNLYFNQTAEISVNSEISKELKIKRGVRQGCVLSPLLFNVYSERIMAEALEEEVGGIVINGTHINNLRYADDTVLLAENMEDLQGMLNKVIRISEEYGLTLNTKKTKCMIVTKRNNPPEQLIAGGDIIEQVGAYTYLGTRVNSSAEYLPEIKIRIEKARAAFVNMRSLLSARDLGLETKTRLLKCYIFPILLYGVEAWTLNKECEKRLQAFEMWTYRRILRIPWTDRVTNVEVLRRMGKQVEILEEVKKRKLTYLGHIMRGPKYKILHLIIQGKIVGKRSVGRRRISWLRNLRDWFSCSSQDLFKAAINKVRLTLMVANLRHGDGT</sequence>
<dbReference type="CDD" id="cd01650">
    <property type="entry name" value="RT_nLTR_like"/>
    <property type="match status" value="1"/>
</dbReference>
<feature type="coiled-coil region" evidence="1">
    <location>
        <begin position="330"/>
        <end position="361"/>
    </location>
</feature>
<dbReference type="PANTHER" id="PTHR47027:SF8">
    <property type="entry name" value="RIBONUCLEASE H"/>
    <property type="match status" value="1"/>
</dbReference>
<dbReference type="Pfam" id="PF14529">
    <property type="entry name" value="Exo_endo_phos_2"/>
    <property type="match status" value="1"/>
</dbReference>
<protein>
    <submittedName>
        <fullName evidence="3">Craniofacial development protein 2</fullName>
    </submittedName>
</protein>